<dbReference type="Proteomes" id="UP001056429">
    <property type="component" value="Unassembled WGS sequence"/>
</dbReference>
<dbReference type="GO" id="GO:0008168">
    <property type="term" value="F:methyltransferase activity"/>
    <property type="evidence" value="ECO:0007669"/>
    <property type="project" value="UniProtKB-KW"/>
</dbReference>
<feature type="coiled-coil region" evidence="1">
    <location>
        <begin position="268"/>
        <end position="295"/>
    </location>
</feature>
<dbReference type="EC" id="2.1.1.-" evidence="2"/>
<organism evidence="2 3">
    <name type="scientific">Oceanirhabdus seepicola</name>
    <dbReference type="NCBI Taxonomy" id="2828781"/>
    <lineage>
        <taxon>Bacteria</taxon>
        <taxon>Bacillati</taxon>
        <taxon>Bacillota</taxon>
        <taxon>Clostridia</taxon>
        <taxon>Eubacteriales</taxon>
        <taxon>Clostridiaceae</taxon>
        <taxon>Oceanirhabdus</taxon>
    </lineage>
</organism>
<keyword evidence="2" id="KW-0808">Transferase</keyword>
<reference evidence="2" key="1">
    <citation type="journal article" date="2021" name="mSystems">
        <title>Bacteria and Archaea Synergistically Convert Glycine Betaine to Biogenic Methane in the Formosa Cold Seep of the South China Sea.</title>
        <authorList>
            <person name="Li L."/>
            <person name="Zhang W."/>
            <person name="Zhang S."/>
            <person name="Song L."/>
            <person name="Sun Q."/>
            <person name="Zhang H."/>
            <person name="Xiang H."/>
            <person name="Dong X."/>
        </authorList>
    </citation>
    <scope>NUCLEOTIDE SEQUENCE</scope>
    <source>
        <strain evidence="2">ZWT</strain>
    </source>
</reference>
<keyword evidence="2" id="KW-0282">Flagellum</keyword>
<name>A0A9J6NYE4_9CLOT</name>
<evidence type="ECO:0000313" key="2">
    <source>
        <dbReference type="EMBL" id="MCM1988160.1"/>
    </source>
</evidence>
<sequence>MIENKEVFIPKYMKSFKCIGPNCEDTCCAGWSIPIDQETYMKYTNLMEKENNIFKGKLQLVNNESNMNYARTLTKNHDKCTFLNEKNLCDIQCQYGEDLLSSTCYHYPRVYNIVDGIYEKSAKLSCPEAARLILLQRDGFDFLEDEEEIKDNFNIKRIFDSLEYEIESIESSFFWEIRSSIINIFNTPKENIHINISISRWFISQVKSKWDKNHDIYEIEKIIEEIKDSNIENKKYELLTNELKYIEYEKIISFLSELSNHTATNLKLKGKIDEILKEKCDIENYENNLEKAEYDYIYRNLIINSIFMSLYPLNSHSNILIGLDKILEKYYLFKSIFSLYKGKELENEIIEFIQVFYKSYEHNIEFNKFYEKKISKVV</sequence>
<dbReference type="NCBIfam" id="NF038110">
    <property type="entry name" value="Lys_methyl_FliB"/>
    <property type="match status" value="1"/>
</dbReference>
<protein>
    <submittedName>
        <fullName evidence="2">Flagellin lysine-N-methylase</fullName>
        <ecNumber evidence="2">2.1.1.-</ecNumber>
    </submittedName>
</protein>
<keyword evidence="1" id="KW-0175">Coiled coil</keyword>
<gene>
    <name evidence="2" type="primary">fliB</name>
    <name evidence="2" type="ORF">KDK92_00295</name>
</gene>
<dbReference type="EMBL" id="JAGSOJ010000001">
    <property type="protein sequence ID" value="MCM1988160.1"/>
    <property type="molecule type" value="Genomic_DNA"/>
</dbReference>
<keyword evidence="2" id="KW-0489">Methyltransferase</keyword>
<evidence type="ECO:0000256" key="1">
    <source>
        <dbReference type="SAM" id="Coils"/>
    </source>
</evidence>
<evidence type="ECO:0000313" key="3">
    <source>
        <dbReference type="Proteomes" id="UP001056429"/>
    </source>
</evidence>
<keyword evidence="2" id="KW-0966">Cell projection</keyword>
<dbReference type="RefSeq" id="WP_250856941.1">
    <property type="nucleotide sequence ID" value="NZ_JAGSOJ010000001.1"/>
</dbReference>
<accession>A0A9J6NYE4</accession>
<keyword evidence="2" id="KW-0969">Cilium</keyword>
<reference evidence="2" key="2">
    <citation type="submission" date="2021-04" db="EMBL/GenBank/DDBJ databases">
        <authorList>
            <person name="Dong X."/>
        </authorList>
    </citation>
    <scope>NUCLEOTIDE SEQUENCE</scope>
    <source>
        <strain evidence="2">ZWT</strain>
    </source>
</reference>
<comment type="caution">
    <text evidence="2">The sequence shown here is derived from an EMBL/GenBank/DDBJ whole genome shotgun (WGS) entry which is preliminary data.</text>
</comment>
<proteinExistence type="predicted"/>
<dbReference type="AlphaFoldDB" id="A0A9J6NYE4"/>
<keyword evidence="3" id="KW-1185">Reference proteome</keyword>
<dbReference type="GO" id="GO:0032259">
    <property type="term" value="P:methylation"/>
    <property type="evidence" value="ECO:0007669"/>
    <property type="project" value="UniProtKB-KW"/>
</dbReference>